<gene>
    <name evidence="2" type="ORF">BCIN_13g04130</name>
</gene>
<feature type="region of interest" description="Disordered" evidence="1">
    <location>
        <begin position="391"/>
        <end position="476"/>
    </location>
</feature>
<name>A0A384K164_BOTFB</name>
<dbReference type="GeneID" id="5436982"/>
<feature type="compositionally biased region" description="Polar residues" evidence="1">
    <location>
        <begin position="427"/>
        <end position="438"/>
    </location>
</feature>
<organism evidence="2 3">
    <name type="scientific">Botryotinia fuckeliana (strain B05.10)</name>
    <name type="common">Noble rot fungus</name>
    <name type="synonym">Botrytis cinerea</name>
    <dbReference type="NCBI Taxonomy" id="332648"/>
    <lineage>
        <taxon>Eukaryota</taxon>
        <taxon>Fungi</taxon>
        <taxon>Dikarya</taxon>
        <taxon>Ascomycota</taxon>
        <taxon>Pezizomycotina</taxon>
        <taxon>Leotiomycetes</taxon>
        <taxon>Helotiales</taxon>
        <taxon>Sclerotiniaceae</taxon>
        <taxon>Botrytis</taxon>
    </lineage>
</organism>
<dbReference type="Pfam" id="PF03525">
    <property type="entry name" value="Meiotic_rec114"/>
    <property type="match status" value="1"/>
</dbReference>
<dbReference type="VEuPathDB" id="FungiDB:Bcin13g04130"/>
<dbReference type="OrthoDB" id="5360255at2759"/>
<feature type="compositionally biased region" description="Basic residues" evidence="1">
    <location>
        <begin position="439"/>
        <end position="450"/>
    </location>
</feature>
<dbReference type="GO" id="GO:0007131">
    <property type="term" value="P:reciprocal meiotic recombination"/>
    <property type="evidence" value="ECO:0007669"/>
    <property type="project" value="InterPro"/>
</dbReference>
<evidence type="ECO:0000313" key="3">
    <source>
        <dbReference type="Proteomes" id="UP000001798"/>
    </source>
</evidence>
<dbReference type="RefSeq" id="XP_024552633.1">
    <property type="nucleotide sequence ID" value="XM_024696820.1"/>
</dbReference>
<protein>
    <submittedName>
        <fullName evidence="2">Uncharacterized protein</fullName>
    </submittedName>
</protein>
<proteinExistence type="predicted"/>
<feature type="compositionally biased region" description="Polar residues" evidence="1">
    <location>
        <begin position="403"/>
        <end position="413"/>
    </location>
</feature>
<evidence type="ECO:0000313" key="2">
    <source>
        <dbReference type="EMBL" id="ATZ56576.1"/>
    </source>
</evidence>
<reference evidence="2 3" key="3">
    <citation type="journal article" date="2017" name="Mol. Plant Pathol.">
        <title>A gapless genome sequence of the fungus Botrytis cinerea.</title>
        <authorList>
            <person name="Van Kan J.A."/>
            <person name="Stassen J.H."/>
            <person name="Mosbach A."/>
            <person name="Van Der Lee T.A."/>
            <person name="Faino L."/>
            <person name="Farmer A.D."/>
            <person name="Papasotiriou D.G."/>
            <person name="Zhou S."/>
            <person name="Seidl M.F."/>
            <person name="Cottam E."/>
            <person name="Edel D."/>
            <person name="Hahn M."/>
            <person name="Schwartz D.C."/>
            <person name="Dietrich R.A."/>
            <person name="Widdison S."/>
            <person name="Scalliet G."/>
        </authorList>
    </citation>
    <scope>NUCLEOTIDE SEQUENCE [LARGE SCALE GENOMIC DNA]</scope>
    <source>
        <strain evidence="2 3">B05.10</strain>
    </source>
</reference>
<accession>A0A384K164</accession>
<evidence type="ECO:0000256" key="1">
    <source>
        <dbReference type="SAM" id="MobiDB-lite"/>
    </source>
</evidence>
<reference evidence="2 3" key="2">
    <citation type="journal article" date="2012" name="Eukaryot. Cell">
        <title>Genome update of Botrytis cinerea strains B05.10 and T4.</title>
        <authorList>
            <person name="Staats M."/>
            <person name="van Kan J.A."/>
        </authorList>
    </citation>
    <scope>NUCLEOTIDE SEQUENCE [LARGE SCALE GENOMIC DNA]</scope>
    <source>
        <strain evidence="2 3">B05.10</strain>
    </source>
</reference>
<dbReference type="Proteomes" id="UP000001798">
    <property type="component" value="Chromosome 13"/>
</dbReference>
<dbReference type="InterPro" id="IPR004354">
    <property type="entry name" value="Meiotic_Rec114"/>
</dbReference>
<sequence>MSQPFSRESPSFSQSQTNPGIVIPLVKISCSLTSEGNTTGVRWTHYLRNDLELVIQEMQGSSPANEKHLAMKVVAGAEYLEEQNLNDIVRVYKNFVSSPGSEVPVRVVVKPPLLALRYPKLNKVRRLQFKFRGDSDFNQVLNILINLGLTVTDSVPSRSVLQSRPSIAASTPSGIPDGYSSAVGYLPLTPNSEFKVPMRPDSASSILQRPSSSYSSRSDDIFYSRPLSAMSISSFMPQSKPSADPLNGTQSLYVSQFEREQRQIQSSNSVMHKSDKVTPNDNACGNRILLPKPEESQHRFSTSPFFETPRKHCLPDRLTSFSLDNDLHNSRNKIYGTALDCSRIVGDHLLPRSIDYPFFGAPEKRPISLPTENEICLGLTIPPKRQLPFATVRDSSRAKSVSLADTNRLVQTPKQRKRPLEDFIGGNPSNESSTPTTKPTKRRVASRKGTVHLPEVNGPPSKDCPSKETSASDTLGVPIQTEKLPLLEVMSTITPTISDSLPSKLQAEGNSARQQPFPVLKTPMALRMLDRSTQTQTLSGRDHTAALKPALNGSVVGLQSTLPTALALQEDLDLIVSRYSSGSRVNLPPNYNDVPDDERHKMLNDFIIKNLENNNFLKLVEDMEASWRRIGLTR</sequence>
<keyword evidence="3" id="KW-1185">Reference proteome</keyword>
<reference evidence="2 3" key="1">
    <citation type="journal article" date="2011" name="PLoS Genet.">
        <title>Genomic analysis of the necrotrophic fungal pathogens Sclerotinia sclerotiorum and Botrytis cinerea.</title>
        <authorList>
            <person name="Amselem J."/>
            <person name="Cuomo C.A."/>
            <person name="van Kan J.A."/>
            <person name="Viaud M."/>
            <person name="Benito E.P."/>
            <person name="Couloux A."/>
            <person name="Coutinho P.M."/>
            <person name="de Vries R.P."/>
            <person name="Dyer P.S."/>
            <person name="Fillinger S."/>
            <person name="Fournier E."/>
            <person name="Gout L."/>
            <person name="Hahn M."/>
            <person name="Kohn L."/>
            <person name="Lapalu N."/>
            <person name="Plummer K.M."/>
            <person name="Pradier J.M."/>
            <person name="Quevillon E."/>
            <person name="Sharon A."/>
            <person name="Simon A."/>
            <person name="ten Have A."/>
            <person name="Tudzynski B."/>
            <person name="Tudzynski P."/>
            <person name="Wincker P."/>
            <person name="Andrew M."/>
            <person name="Anthouard V."/>
            <person name="Beever R.E."/>
            <person name="Beffa R."/>
            <person name="Benoit I."/>
            <person name="Bouzid O."/>
            <person name="Brault B."/>
            <person name="Chen Z."/>
            <person name="Choquer M."/>
            <person name="Collemare J."/>
            <person name="Cotton P."/>
            <person name="Danchin E.G."/>
            <person name="Da Silva C."/>
            <person name="Gautier A."/>
            <person name="Giraud C."/>
            <person name="Giraud T."/>
            <person name="Gonzalez C."/>
            <person name="Grossetete S."/>
            <person name="Guldener U."/>
            <person name="Henrissat B."/>
            <person name="Howlett B.J."/>
            <person name="Kodira C."/>
            <person name="Kretschmer M."/>
            <person name="Lappartient A."/>
            <person name="Leroch M."/>
            <person name="Levis C."/>
            <person name="Mauceli E."/>
            <person name="Neuveglise C."/>
            <person name="Oeser B."/>
            <person name="Pearson M."/>
            <person name="Poulain J."/>
            <person name="Poussereau N."/>
            <person name="Quesneville H."/>
            <person name="Rascle C."/>
            <person name="Schumacher J."/>
            <person name="Segurens B."/>
            <person name="Sexton A."/>
            <person name="Silva E."/>
            <person name="Sirven C."/>
            <person name="Soanes D.M."/>
            <person name="Talbot N.J."/>
            <person name="Templeton M."/>
            <person name="Yandava C."/>
            <person name="Yarden O."/>
            <person name="Zeng Q."/>
            <person name="Rollins J.A."/>
            <person name="Lebrun M.H."/>
            <person name="Dickman M."/>
        </authorList>
    </citation>
    <scope>NUCLEOTIDE SEQUENCE [LARGE SCALE GENOMIC DNA]</scope>
    <source>
        <strain evidence="2 3">B05.10</strain>
    </source>
</reference>
<dbReference type="KEGG" id="bfu:BCIN_13g04130"/>
<feature type="region of interest" description="Disordered" evidence="1">
    <location>
        <begin position="263"/>
        <end position="283"/>
    </location>
</feature>
<dbReference type="EMBL" id="CP009817">
    <property type="protein sequence ID" value="ATZ56576.1"/>
    <property type="molecule type" value="Genomic_DNA"/>
</dbReference>
<dbReference type="AlphaFoldDB" id="A0A384K164"/>